<dbReference type="SMART" id="SM01086">
    <property type="entry name" value="ClpB_D2-small"/>
    <property type="match status" value="1"/>
</dbReference>
<feature type="domain" description="AAA+ ATPase" evidence="4">
    <location>
        <begin position="224"/>
        <end position="456"/>
    </location>
</feature>
<dbReference type="PANTHER" id="PTHR48102">
    <property type="entry name" value="ATP-DEPENDENT CLP PROTEASE ATP-BINDING SUBUNIT CLPX-LIKE, MITOCHONDRIAL-RELATED"/>
    <property type="match status" value="1"/>
</dbReference>
<feature type="region of interest" description="Disordered" evidence="3">
    <location>
        <begin position="340"/>
        <end position="419"/>
    </location>
</feature>
<dbReference type="EMBL" id="CP143789">
    <property type="protein sequence ID" value="WVN89885.1"/>
    <property type="molecule type" value="Genomic_DNA"/>
</dbReference>
<dbReference type="Proteomes" id="UP000094043">
    <property type="component" value="Chromosome 6"/>
</dbReference>
<reference evidence="6" key="3">
    <citation type="submission" date="2024-01" db="EMBL/GenBank/DDBJ databases">
        <authorList>
            <person name="Coelho M.A."/>
            <person name="David-Palma M."/>
            <person name="Shea T."/>
            <person name="Sun S."/>
            <person name="Cuomo C.A."/>
            <person name="Heitman J."/>
        </authorList>
    </citation>
    <scope>NUCLEOTIDE SEQUENCE</scope>
    <source>
        <strain evidence="6">CBS 7841</strain>
    </source>
</reference>
<dbReference type="KEGG" id="cdep:91089324"/>
<feature type="compositionally biased region" description="Gly residues" evidence="3">
    <location>
        <begin position="358"/>
        <end position="367"/>
    </location>
</feature>
<dbReference type="Gene3D" id="3.40.50.300">
    <property type="entry name" value="P-loop containing nucleotide triphosphate hydrolases"/>
    <property type="match status" value="2"/>
</dbReference>
<dbReference type="InterPro" id="IPR050052">
    <property type="entry name" value="ATP-dep_Clp_protease_ClpX"/>
</dbReference>
<feature type="region of interest" description="Disordered" evidence="3">
    <location>
        <begin position="57"/>
        <end position="134"/>
    </location>
</feature>
<evidence type="ECO:0000313" key="7">
    <source>
        <dbReference type="Proteomes" id="UP000094043"/>
    </source>
</evidence>
<keyword evidence="6" id="KW-0378">Hydrolase</keyword>
<dbReference type="RefSeq" id="XP_066070585.1">
    <property type="nucleotide sequence ID" value="XM_066214488.1"/>
</dbReference>
<dbReference type="SMART" id="SM00382">
    <property type="entry name" value="AAA"/>
    <property type="match status" value="1"/>
</dbReference>
<reference evidence="6" key="2">
    <citation type="journal article" date="2022" name="Elife">
        <title>Obligate sexual reproduction of a homothallic fungus closely related to the Cryptococcus pathogenic species complex.</title>
        <authorList>
            <person name="Passer A.R."/>
            <person name="Clancey S.A."/>
            <person name="Shea T."/>
            <person name="David-Palma M."/>
            <person name="Averette A.F."/>
            <person name="Boekhout T."/>
            <person name="Porcel B.M."/>
            <person name="Nowrousian M."/>
            <person name="Cuomo C.A."/>
            <person name="Sun S."/>
            <person name="Heitman J."/>
            <person name="Coelho M.A."/>
        </authorList>
    </citation>
    <scope>NUCLEOTIDE SEQUENCE</scope>
    <source>
        <strain evidence="6">CBS 7841</strain>
    </source>
</reference>
<evidence type="ECO:0000256" key="2">
    <source>
        <dbReference type="ARBA" id="ARBA00022840"/>
    </source>
</evidence>
<evidence type="ECO:0000256" key="1">
    <source>
        <dbReference type="ARBA" id="ARBA00022741"/>
    </source>
</evidence>
<dbReference type="GO" id="GO:0005524">
    <property type="term" value="F:ATP binding"/>
    <property type="evidence" value="ECO:0007669"/>
    <property type="project" value="UniProtKB-KW"/>
</dbReference>
<dbReference type="GO" id="GO:0016887">
    <property type="term" value="F:ATP hydrolysis activity"/>
    <property type="evidence" value="ECO:0007669"/>
    <property type="project" value="InterPro"/>
</dbReference>
<organism evidence="6 7">
    <name type="scientific">Cryptococcus depauperatus CBS 7841</name>
    <dbReference type="NCBI Taxonomy" id="1295531"/>
    <lineage>
        <taxon>Eukaryota</taxon>
        <taxon>Fungi</taxon>
        <taxon>Dikarya</taxon>
        <taxon>Basidiomycota</taxon>
        <taxon>Agaricomycotina</taxon>
        <taxon>Tremellomycetes</taxon>
        <taxon>Tremellales</taxon>
        <taxon>Cryptococcaceae</taxon>
        <taxon>Cryptococcus</taxon>
    </lineage>
</organism>
<dbReference type="GO" id="GO:0008233">
    <property type="term" value="F:peptidase activity"/>
    <property type="evidence" value="ECO:0007669"/>
    <property type="project" value="UniProtKB-KW"/>
</dbReference>
<evidence type="ECO:0000256" key="3">
    <source>
        <dbReference type="SAM" id="MobiDB-lite"/>
    </source>
</evidence>
<dbReference type="Pfam" id="PF10431">
    <property type="entry name" value="ClpB_D2-small"/>
    <property type="match status" value="1"/>
</dbReference>
<evidence type="ECO:0000259" key="4">
    <source>
        <dbReference type="SMART" id="SM00382"/>
    </source>
</evidence>
<sequence>MATIQNNTIRCPKDLYSYLSQYIIGQDRAKRILSVAVFNHYQRTGHRISPSIEPELASVQRTQSSPAALKPASPYSPSPRNSPSRHLISTSGDRSSNTKACGTKEYTRSDWDSIGTESSRNRTEDVTIATGAGGADPTLTHDLLTLRSREGHWARYGYFDSRPPALPSLLSKTGKSRKADASFESGASGRTQTSSSNVDVKERVKDFPVNGTFNVQAKEDVLIEKSNVLMVGPTGTGKTLMAKTLAGILDVPFTSCDATTYTQAGYVGEDVETCVLRLLQASNFDVDRTEIGIIHIDEVDKLARRGGGEAGSWGSGRDVGGEGVQQALLRLLEGTTLTLSAKPPTTASSTLGPPGSSNTGGRGGSDNSGGPNIPRAENEAAFSDPPGWDPNNPMSRGLGSKKGVREGLPGFNGGGNPGSKGDTFLVDTSNILFVLSGAFVGLETIVNRRLGKGSIGFGAPLFEPTTSEFNQDSSVNPLKDLSTTDLATYGLIPEFVGRLPIISTLNPLSIDDLVRILMEPKNALIKQYMSMFEKYGSELRFTNKAIQEVAREGLQRGGGARGLRGVLEEVLLDSMFEVPASSVRYCLITEAVARKAQPAQYFSRGQRVSFLRAIEEEDGGQVVQAELNAEPEKTASAHSTG</sequence>
<dbReference type="GO" id="GO:0005759">
    <property type="term" value="C:mitochondrial matrix"/>
    <property type="evidence" value="ECO:0007669"/>
    <property type="project" value="TreeGrafter"/>
</dbReference>
<reference evidence="6" key="1">
    <citation type="submission" date="2016-06" db="EMBL/GenBank/DDBJ databases">
        <authorList>
            <person name="Cuomo C."/>
            <person name="Litvintseva A."/>
            <person name="Heitman J."/>
            <person name="Chen Y."/>
            <person name="Sun S."/>
            <person name="Springer D."/>
            <person name="Dromer F."/>
            <person name="Young S."/>
            <person name="Zeng Q."/>
            <person name="Chapman S."/>
            <person name="Gujja S."/>
            <person name="Saif S."/>
            <person name="Birren B."/>
        </authorList>
    </citation>
    <scope>NUCLEOTIDE SEQUENCE</scope>
    <source>
        <strain evidence="6">CBS 7841</strain>
    </source>
</reference>
<keyword evidence="7" id="KW-1185">Reference proteome</keyword>
<feature type="compositionally biased region" description="Polar residues" evidence="3">
    <location>
        <begin position="87"/>
        <end position="100"/>
    </location>
</feature>
<dbReference type="AlphaFoldDB" id="A0AAJ8JWT9"/>
<dbReference type="Pfam" id="PF07724">
    <property type="entry name" value="AAA_2"/>
    <property type="match status" value="1"/>
</dbReference>
<feature type="domain" description="Clp ATPase C-terminal" evidence="5">
    <location>
        <begin position="508"/>
        <end position="601"/>
    </location>
</feature>
<accession>A0AAJ8JWT9</accession>
<dbReference type="SUPFAM" id="SSF52540">
    <property type="entry name" value="P-loop containing nucleoside triphosphate hydrolases"/>
    <property type="match status" value="1"/>
</dbReference>
<name>A0AAJ8JWT9_9TREE</name>
<dbReference type="InterPro" id="IPR003959">
    <property type="entry name" value="ATPase_AAA_core"/>
</dbReference>
<protein>
    <submittedName>
        <fullName evidence="6">ATP-dependent Clp protease, ATP-binding subunit ClpX</fullName>
    </submittedName>
</protein>
<dbReference type="InterPro" id="IPR027417">
    <property type="entry name" value="P-loop_NTPase"/>
</dbReference>
<keyword evidence="2 6" id="KW-0067">ATP-binding</keyword>
<dbReference type="Gene3D" id="1.10.8.60">
    <property type="match status" value="1"/>
</dbReference>
<keyword evidence="1" id="KW-0547">Nucleotide-binding</keyword>
<dbReference type="InterPro" id="IPR003593">
    <property type="entry name" value="AAA+_ATPase"/>
</dbReference>
<gene>
    <name evidence="6" type="ORF">L203_105115</name>
</gene>
<keyword evidence="6" id="KW-0645">Protease</keyword>
<proteinExistence type="predicted"/>
<evidence type="ECO:0000259" key="5">
    <source>
        <dbReference type="SMART" id="SM01086"/>
    </source>
</evidence>
<dbReference type="FunFam" id="1.10.8.60:FF:000138">
    <property type="entry name" value="ATP-dependent Clp protease ATP-binding subunit ClpX"/>
    <property type="match status" value="1"/>
</dbReference>
<dbReference type="GO" id="GO:0051603">
    <property type="term" value="P:proteolysis involved in protein catabolic process"/>
    <property type="evidence" value="ECO:0007669"/>
    <property type="project" value="TreeGrafter"/>
</dbReference>
<dbReference type="InterPro" id="IPR019489">
    <property type="entry name" value="Clp_ATPase_C"/>
</dbReference>
<dbReference type="GeneID" id="91089324"/>
<evidence type="ECO:0000313" key="6">
    <source>
        <dbReference type="EMBL" id="WVN89885.1"/>
    </source>
</evidence>
<feature type="compositionally biased region" description="Low complexity" evidence="3">
    <location>
        <begin position="71"/>
        <end position="84"/>
    </location>
</feature>
<dbReference type="PANTHER" id="PTHR48102:SF7">
    <property type="entry name" value="ATP-DEPENDENT CLP PROTEASE ATP-BINDING SUBUNIT CLPX-LIKE, MITOCHONDRIAL"/>
    <property type="match status" value="1"/>
</dbReference>